<evidence type="ECO:0000313" key="2">
    <source>
        <dbReference type="Proteomes" id="UP001497700"/>
    </source>
</evidence>
<organism evidence="1 2">
    <name type="scientific">Hypoxylon rubiginosum</name>
    <dbReference type="NCBI Taxonomy" id="110542"/>
    <lineage>
        <taxon>Eukaryota</taxon>
        <taxon>Fungi</taxon>
        <taxon>Dikarya</taxon>
        <taxon>Ascomycota</taxon>
        <taxon>Pezizomycotina</taxon>
        <taxon>Sordariomycetes</taxon>
        <taxon>Xylariomycetidae</taxon>
        <taxon>Xylariales</taxon>
        <taxon>Hypoxylaceae</taxon>
        <taxon>Hypoxylon</taxon>
    </lineage>
</organism>
<comment type="caution">
    <text evidence="1">The sequence shown here is derived from an EMBL/GenBank/DDBJ whole genome shotgun (WGS) entry which is preliminary data.</text>
</comment>
<sequence>MTSDPLIKVLNGRIGDLGGRGVYGIGDLREVWEEEDLRNMVGEEYHDRIGFIQNFLIRTISLLCIINYPPDRLKQQIISWIMEKQEFDRKLPTVKKDDKDLSWLGDRLTSFIDLLPKFTAPVLEEGIEHTLQEGQKMPLVRVENEDGHHEDGHHEDGHHEIAAGHLILKGTNAAAGRVKVVKKKLAMQTEIDILNELRVALSNANNIQICTSICMVKSSDGRKTYSLSLAAEFGDLAKLLDLTLGAKRVTTGTPFIGGCFFIEACLVQIKGIAGAVEFLHRMQASNDPAGNDTCYCHLDLKPENIVVFSGTGSHVGVWKVIDFGISKVRKPKTITVSTILFNILKPSELTSYSERVTHTVTTKSGQLGGTYQPPEVKDHNEKRMGRRSDIWSLGCIFTEVLAANLGRLDALRRKMKTRHPPDDGLPQHNEYFFYEKPPALQCLPLGVGLRLNTAFISGLKDIGAADLSQSKSLRDCKKLIEKMVVINRIDRLKSTSVLEELDRILHGFAEVSTPS</sequence>
<dbReference type="Proteomes" id="UP001497700">
    <property type="component" value="Unassembled WGS sequence"/>
</dbReference>
<keyword evidence="2" id="KW-1185">Reference proteome</keyword>
<dbReference type="EMBL" id="MU393508">
    <property type="protein sequence ID" value="KAI4863253.1"/>
    <property type="molecule type" value="Genomic_DNA"/>
</dbReference>
<reference evidence="1 2" key="1">
    <citation type="journal article" date="2022" name="New Phytol.">
        <title>Ecological generalism drives hyperdiversity of secondary metabolite gene clusters in xylarialean endophytes.</title>
        <authorList>
            <person name="Franco M.E.E."/>
            <person name="Wisecaver J.H."/>
            <person name="Arnold A.E."/>
            <person name="Ju Y.M."/>
            <person name="Slot J.C."/>
            <person name="Ahrendt S."/>
            <person name="Moore L.P."/>
            <person name="Eastman K.E."/>
            <person name="Scott K."/>
            <person name="Konkel Z."/>
            <person name="Mondo S.J."/>
            <person name="Kuo A."/>
            <person name="Hayes R.D."/>
            <person name="Haridas S."/>
            <person name="Andreopoulos B."/>
            <person name="Riley R."/>
            <person name="LaButti K."/>
            <person name="Pangilinan J."/>
            <person name="Lipzen A."/>
            <person name="Amirebrahimi M."/>
            <person name="Yan J."/>
            <person name="Adam C."/>
            <person name="Keymanesh K."/>
            <person name="Ng V."/>
            <person name="Louie K."/>
            <person name="Northen T."/>
            <person name="Drula E."/>
            <person name="Henrissat B."/>
            <person name="Hsieh H.M."/>
            <person name="Youens-Clark K."/>
            <person name="Lutzoni F."/>
            <person name="Miadlikowska J."/>
            <person name="Eastwood D.C."/>
            <person name="Hamelin R.C."/>
            <person name="Grigoriev I.V."/>
            <person name="U'Ren J.M."/>
        </authorList>
    </citation>
    <scope>NUCLEOTIDE SEQUENCE [LARGE SCALE GENOMIC DNA]</scope>
    <source>
        <strain evidence="1 2">CBS 119005</strain>
    </source>
</reference>
<accession>A0ACB9YVM3</accession>
<protein>
    <submittedName>
        <fullName evidence="1">Kinase-like protein</fullName>
    </submittedName>
</protein>
<evidence type="ECO:0000313" key="1">
    <source>
        <dbReference type="EMBL" id="KAI4863253.1"/>
    </source>
</evidence>
<name>A0ACB9YVM3_9PEZI</name>
<gene>
    <name evidence="1" type="ORF">F4820DRAFT_471717</name>
</gene>
<proteinExistence type="predicted"/>